<evidence type="ECO:0000313" key="3">
    <source>
        <dbReference type="Proteomes" id="UP000030437"/>
    </source>
</evidence>
<feature type="transmembrane region" description="Helical" evidence="1">
    <location>
        <begin position="9"/>
        <end position="25"/>
    </location>
</feature>
<proteinExistence type="predicted"/>
<protein>
    <recommendedName>
        <fullName evidence="4">Glucosamine 6-phosphate synthetase</fullName>
    </recommendedName>
</protein>
<dbReference type="AlphaFoldDB" id="A0A0A3IE83"/>
<comment type="caution">
    <text evidence="2">The sequence shown here is derived from an EMBL/GenBank/DDBJ whole genome shotgun (WGS) entry which is preliminary data.</text>
</comment>
<dbReference type="EMBL" id="JPVP01000060">
    <property type="protein sequence ID" value="KGR81750.1"/>
    <property type="molecule type" value="Genomic_DNA"/>
</dbReference>
<keyword evidence="1" id="KW-0812">Transmembrane</keyword>
<gene>
    <name evidence="2" type="ORF">CD32_20655</name>
</gene>
<keyword evidence="1" id="KW-0472">Membrane</keyword>
<keyword evidence="3" id="KW-1185">Reference proteome</keyword>
<dbReference type="eggNOG" id="ENOG503371I">
    <property type="taxonomic scope" value="Bacteria"/>
</dbReference>
<sequence length="136" mass="16000">MMKPTKRTILWIVPILIIAIFYYFYGPKDEVTENKDIEMIKGQLLAENSNMTIGEAFNRYCSKNEWVYFETQKRQKVVEYKGECPVKEATQPVNLQFLVEDNNSYVIGVLLLNHVQQTPEERESFIQSVYEQVEAH</sequence>
<keyword evidence="1" id="KW-1133">Transmembrane helix</keyword>
<reference evidence="2 3" key="1">
    <citation type="submission" date="2014-02" db="EMBL/GenBank/DDBJ databases">
        <title>Draft genome sequence of Lysinibacillus odysseyi NBRC 100172.</title>
        <authorList>
            <person name="Zhang F."/>
            <person name="Wang G."/>
            <person name="Zhang L."/>
        </authorList>
    </citation>
    <scope>NUCLEOTIDE SEQUENCE [LARGE SCALE GENOMIC DNA]</scope>
    <source>
        <strain evidence="2 3">NBRC 100172</strain>
    </source>
</reference>
<organism evidence="2 3">
    <name type="scientific">Lysinibacillus odysseyi 34hs-1 = NBRC 100172</name>
    <dbReference type="NCBI Taxonomy" id="1220589"/>
    <lineage>
        <taxon>Bacteria</taxon>
        <taxon>Bacillati</taxon>
        <taxon>Bacillota</taxon>
        <taxon>Bacilli</taxon>
        <taxon>Bacillales</taxon>
        <taxon>Bacillaceae</taxon>
        <taxon>Lysinibacillus</taxon>
    </lineage>
</organism>
<evidence type="ECO:0000256" key="1">
    <source>
        <dbReference type="SAM" id="Phobius"/>
    </source>
</evidence>
<accession>A0A0A3IE83</accession>
<evidence type="ECO:0000313" key="2">
    <source>
        <dbReference type="EMBL" id="KGR81750.1"/>
    </source>
</evidence>
<name>A0A0A3IE83_9BACI</name>
<evidence type="ECO:0008006" key="4">
    <source>
        <dbReference type="Google" id="ProtNLM"/>
    </source>
</evidence>
<dbReference type="Proteomes" id="UP000030437">
    <property type="component" value="Unassembled WGS sequence"/>
</dbReference>